<reference evidence="1" key="1">
    <citation type="submission" date="2012-04" db="EMBL/GenBank/DDBJ databases">
        <title>The Genome Sequence of Loa loa.</title>
        <authorList>
            <consortium name="The Broad Institute Genome Sequencing Platform"/>
            <consortium name="Broad Institute Genome Sequencing Center for Infectious Disease"/>
            <person name="Nutman T.B."/>
            <person name="Fink D.L."/>
            <person name="Russ C."/>
            <person name="Young S."/>
            <person name="Zeng Q."/>
            <person name="Gargeya S."/>
            <person name="Alvarado L."/>
            <person name="Berlin A."/>
            <person name="Chapman S.B."/>
            <person name="Chen Z."/>
            <person name="Freedman E."/>
            <person name="Gellesch M."/>
            <person name="Goldberg J."/>
            <person name="Griggs A."/>
            <person name="Gujja S."/>
            <person name="Heilman E.R."/>
            <person name="Heiman D."/>
            <person name="Howarth C."/>
            <person name="Mehta T."/>
            <person name="Neiman D."/>
            <person name="Pearson M."/>
            <person name="Roberts A."/>
            <person name="Saif S."/>
            <person name="Shea T."/>
            <person name="Shenoy N."/>
            <person name="Sisk P."/>
            <person name="Stolte C."/>
            <person name="Sykes S."/>
            <person name="White J."/>
            <person name="Yandava C."/>
            <person name="Haas B."/>
            <person name="Henn M.R."/>
            <person name="Nusbaum C."/>
            <person name="Birren B."/>
        </authorList>
    </citation>
    <scope>NUCLEOTIDE SEQUENCE [LARGE SCALE GENOMIC DNA]</scope>
</reference>
<sequence>MTDCSQDFHYIATEFQRKFPPQTARDIREKRLAEVIKERLIDCNQKSQNNHWQNMIELLAKVKLSPSEEEGCSNGLVQERIACLNLLSYTCQFIKRDYTFRLVPARVIIQEARIIEDGAGKCTKVIRLIKKHNQPKRI</sequence>
<evidence type="ECO:0000313" key="2">
    <source>
        <dbReference type="WBParaSite" id="EN70_2162"/>
    </source>
</evidence>
<dbReference type="AlphaFoldDB" id="A0A1I7VG26"/>
<organism evidence="1 2">
    <name type="scientific">Loa loa</name>
    <name type="common">Eye worm</name>
    <name type="synonym">Filaria loa</name>
    <dbReference type="NCBI Taxonomy" id="7209"/>
    <lineage>
        <taxon>Eukaryota</taxon>
        <taxon>Metazoa</taxon>
        <taxon>Ecdysozoa</taxon>
        <taxon>Nematoda</taxon>
        <taxon>Chromadorea</taxon>
        <taxon>Rhabditida</taxon>
        <taxon>Spirurina</taxon>
        <taxon>Spiruromorpha</taxon>
        <taxon>Filarioidea</taxon>
        <taxon>Onchocercidae</taxon>
        <taxon>Loa</taxon>
    </lineage>
</organism>
<accession>A0A1I7VG26</accession>
<protein>
    <submittedName>
        <fullName evidence="2">Uncharacterized protein</fullName>
    </submittedName>
</protein>
<dbReference type="WBParaSite" id="EN70_2162">
    <property type="protein sequence ID" value="EN70_2162"/>
    <property type="gene ID" value="EN70_2162"/>
</dbReference>
<keyword evidence="1" id="KW-1185">Reference proteome</keyword>
<dbReference type="Proteomes" id="UP000095285">
    <property type="component" value="Unassembled WGS sequence"/>
</dbReference>
<reference evidence="2" key="2">
    <citation type="submission" date="2016-11" db="UniProtKB">
        <authorList>
            <consortium name="WormBaseParasite"/>
        </authorList>
    </citation>
    <scope>IDENTIFICATION</scope>
</reference>
<name>A0A1I7VG26_LOALO</name>
<evidence type="ECO:0000313" key="1">
    <source>
        <dbReference type="Proteomes" id="UP000095285"/>
    </source>
</evidence>
<proteinExistence type="predicted"/>